<dbReference type="Gene3D" id="1.10.10.970">
    <property type="entry name" value="RNA 2'-phosphotransferase, Tpt1/KptA family, N-terminal domain"/>
    <property type="match status" value="1"/>
</dbReference>
<evidence type="ECO:0000256" key="5">
    <source>
        <dbReference type="ARBA" id="ARBA00023027"/>
    </source>
</evidence>
<evidence type="ECO:0000256" key="2">
    <source>
        <dbReference type="ARBA" id="ARBA00009836"/>
    </source>
</evidence>
<dbReference type="SUPFAM" id="SSF56399">
    <property type="entry name" value="ADP-ribosylation"/>
    <property type="match status" value="1"/>
</dbReference>
<dbReference type="GO" id="GO:0006388">
    <property type="term" value="P:tRNA splicing, via endonucleolytic cleavage and ligation"/>
    <property type="evidence" value="ECO:0007669"/>
    <property type="project" value="TreeGrafter"/>
</dbReference>
<accession>A0A0J6YMQ2</accession>
<dbReference type="GO" id="GO:0000215">
    <property type="term" value="F:tRNA 2'-phosphotransferase activity"/>
    <property type="evidence" value="ECO:0007669"/>
    <property type="project" value="UniProtKB-EC"/>
</dbReference>
<name>A0A0J6YMQ2_COCIT</name>
<evidence type="ECO:0000256" key="7">
    <source>
        <dbReference type="SAM" id="MobiDB-lite"/>
    </source>
</evidence>
<dbReference type="EC" id="2.7.1.160" evidence="3"/>
<dbReference type="OrthoDB" id="419694at2759"/>
<feature type="region of interest" description="Disordered" evidence="7">
    <location>
        <begin position="84"/>
        <end position="110"/>
    </location>
</feature>
<dbReference type="PANTHER" id="PTHR12684">
    <property type="entry name" value="PUTATIVE PHOSPHOTRANSFERASE"/>
    <property type="match status" value="1"/>
</dbReference>
<dbReference type="Proteomes" id="UP000054565">
    <property type="component" value="Unassembled WGS sequence"/>
</dbReference>
<keyword evidence="4 8" id="KW-0808">Transferase</keyword>
<reference evidence="9" key="1">
    <citation type="journal article" date="2010" name="Genome Res.">
        <title>Population genomic sequencing of Coccidioides fungi reveals recent hybridization and transposon control.</title>
        <authorList>
            <person name="Neafsey D.E."/>
            <person name="Barker B.M."/>
            <person name="Sharpton T.J."/>
            <person name="Stajich J.E."/>
            <person name="Park D.J."/>
            <person name="Whiston E."/>
            <person name="Hung C.-Y."/>
            <person name="McMahan C."/>
            <person name="White J."/>
            <person name="Sykes S."/>
            <person name="Heiman D."/>
            <person name="Young S."/>
            <person name="Zeng Q."/>
            <person name="Abouelleil A."/>
            <person name="Aftuck L."/>
            <person name="Bessette D."/>
            <person name="Brown A."/>
            <person name="FitzGerald M."/>
            <person name="Lui A."/>
            <person name="Macdonald J.P."/>
            <person name="Priest M."/>
            <person name="Orbach M.J."/>
            <person name="Galgiani J.N."/>
            <person name="Kirkland T.N."/>
            <person name="Cole G.T."/>
            <person name="Birren B.W."/>
            <person name="Henn M.R."/>
            <person name="Taylor J.W."/>
            <person name="Rounsley S.D."/>
        </authorList>
    </citation>
    <scope>NUCLEOTIDE SEQUENCE [LARGE SCALE GENOMIC DNA]</scope>
    <source>
        <strain evidence="9">RMSCC 2394</strain>
    </source>
</reference>
<evidence type="ECO:0000256" key="6">
    <source>
        <dbReference type="ARBA" id="ARBA00047949"/>
    </source>
</evidence>
<evidence type="ECO:0000256" key="4">
    <source>
        <dbReference type="ARBA" id="ARBA00022679"/>
    </source>
</evidence>
<dbReference type="Gene3D" id="3.20.170.30">
    <property type="match status" value="1"/>
</dbReference>
<comment type="function">
    <text evidence="1">Catalyzes the last step of tRNA splicing, the transfer of the splice junction 2'-phosphate from ligated tRNA to NAD to produce ADP-ribose 1''-2'' cyclic phosphate.</text>
</comment>
<dbReference type="InterPro" id="IPR042081">
    <property type="entry name" value="RNA_2'-PTrans_C"/>
</dbReference>
<dbReference type="PANTHER" id="PTHR12684:SF2">
    <property type="entry name" value="TRNA 2'-PHOSPHOTRANSFERASE 1"/>
    <property type="match status" value="1"/>
</dbReference>
<keyword evidence="5" id="KW-0520">NAD</keyword>
<dbReference type="Pfam" id="PF01885">
    <property type="entry name" value="PTS_2-RNA"/>
    <property type="match status" value="1"/>
</dbReference>
<feature type="compositionally biased region" description="Low complexity" evidence="7">
    <location>
        <begin position="347"/>
        <end position="359"/>
    </location>
</feature>
<evidence type="ECO:0000313" key="9">
    <source>
        <dbReference type="Proteomes" id="UP000054565"/>
    </source>
</evidence>
<dbReference type="InterPro" id="IPR002745">
    <property type="entry name" value="Ptrans_KptA/Tpt1"/>
</dbReference>
<protein>
    <recommendedName>
        <fullName evidence="3">2'-phosphotransferase</fullName>
        <ecNumber evidence="3">2.7.1.160</ecNumber>
    </recommendedName>
</protein>
<organism evidence="8 9">
    <name type="scientific">Coccidioides immitis RMSCC 2394</name>
    <dbReference type="NCBI Taxonomy" id="404692"/>
    <lineage>
        <taxon>Eukaryota</taxon>
        <taxon>Fungi</taxon>
        <taxon>Dikarya</taxon>
        <taxon>Ascomycota</taxon>
        <taxon>Pezizomycotina</taxon>
        <taxon>Eurotiomycetes</taxon>
        <taxon>Eurotiomycetidae</taxon>
        <taxon>Onygenales</taxon>
        <taxon>Onygenaceae</taxon>
        <taxon>Coccidioides</taxon>
    </lineage>
</organism>
<evidence type="ECO:0000256" key="1">
    <source>
        <dbReference type="ARBA" id="ARBA00003343"/>
    </source>
</evidence>
<dbReference type="InterPro" id="IPR042080">
    <property type="entry name" value="RNA_2'-PTrans_N"/>
</dbReference>
<feature type="compositionally biased region" description="Basic residues" evidence="7">
    <location>
        <begin position="327"/>
        <end position="342"/>
    </location>
</feature>
<evidence type="ECO:0000256" key="3">
    <source>
        <dbReference type="ARBA" id="ARBA00012007"/>
    </source>
</evidence>
<dbReference type="AlphaFoldDB" id="A0A0J6YMQ2"/>
<proteinExistence type="inferred from homology"/>
<feature type="region of interest" description="Disordered" evidence="7">
    <location>
        <begin position="315"/>
        <end position="359"/>
    </location>
</feature>
<dbReference type="STRING" id="404692.A0A0J6YMQ2"/>
<evidence type="ECO:0000313" key="8">
    <source>
        <dbReference type="EMBL" id="KMP08193.1"/>
    </source>
</evidence>
<comment type="similarity">
    <text evidence="2">Belongs to the KptA/TPT1 family.</text>
</comment>
<comment type="catalytic activity">
    <reaction evidence="6">
        <text>2'-phospho-[ligated tRNA] + NAD(+) = mature tRNA + ADP-alpha-D-ribose 1'',2''-cyclic phosphate + nicotinamide</text>
        <dbReference type="Rhea" id="RHEA:23324"/>
        <dbReference type="Rhea" id="RHEA-COMP:11106"/>
        <dbReference type="Rhea" id="RHEA-COMP:11107"/>
        <dbReference type="ChEBI" id="CHEBI:17154"/>
        <dbReference type="ChEBI" id="CHEBI:57540"/>
        <dbReference type="ChEBI" id="CHEBI:76596"/>
        <dbReference type="ChEBI" id="CHEBI:82883"/>
        <dbReference type="ChEBI" id="CHEBI:85027"/>
        <dbReference type="EC" id="2.7.1.160"/>
    </reaction>
</comment>
<dbReference type="EMBL" id="DS028097">
    <property type="protein sequence ID" value="KMP08193.1"/>
    <property type="molecule type" value="Genomic_DNA"/>
</dbReference>
<sequence length="359" mass="38197">MARTAGRGERKEPSRAVAVSKALSYVLRHAAEREGVKIDSQGYANVGELLLWRKLKSLKVTFPDIIEAVSSSDKQRFGLLYVPSTSSSHSHDSLTQDAALQSGEGERVPKTRGLTKDATAQALAASADDTDPSHYLIRARQGHSIKSIEASSLLKMLSLEDDNLPATVVHGTYHTAWPKILETGGLKCMGRNQMHFATGPALSEVLPNGDGGDVIIPSKLKGRSAGGGGGGDGSVISGMRSDSQILIYIDLKKALAAGCPFWISENGVILSEGLETGDSHGKVVGTEFFDVAVELRRGLGVLWEKGSLVQRTPDWMLQAKGPPGKGDKRHRGPKAAQKRALPRVHVGNDADGADVADQP</sequence>
<gene>
    <name evidence="8" type="ORF">CIRG_07874</name>
</gene>